<proteinExistence type="predicted"/>
<dbReference type="AlphaFoldDB" id="A0A3M6Q6R8"/>
<evidence type="ECO:0000313" key="1">
    <source>
        <dbReference type="EMBL" id="RMW98893.1"/>
    </source>
</evidence>
<dbReference type="RefSeq" id="WP_122238144.1">
    <property type="nucleotide sequence ID" value="NZ_RDQM01000006.1"/>
</dbReference>
<protein>
    <submittedName>
        <fullName evidence="1">Mitomycin resistance protein</fullName>
    </submittedName>
</protein>
<accession>A0A3M6Q6R8</accession>
<dbReference type="Pfam" id="PF11731">
    <property type="entry name" value="Cdd1"/>
    <property type="match status" value="1"/>
</dbReference>
<dbReference type="EMBL" id="RDQM01000006">
    <property type="protein sequence ID" value="RMW98893.1"/>
    <property type="molecule type" value="Genomic_DNA"/>
</dbReference>
<organism evidence="1 2">
    <name type="scientific">Allofranklinella schreckenbergeri</name>
    <dbReference type="NCBI Taxonomy" id="1076744"/>
    <lineage>
        <taxon>Bacteria</taxon>
        <taxon>Pseudomonadati</taxon>
        <taxon>Pseudomonadota</taxon>
        <taxon>Betaproteobacteria</taxon>
        <taxon>Burkholderiales</taxon>
        <taxon>Comamonadaceae</taxon>
        <taxon>Allofranklinella</taxon>
    </lineage>
</organism>
<dbReference type="InterPro" id="IPR021725">
    <property type="entry name" value="Cdd1"/>
</dbReference>
<dbReference type="Gene3D" id="1.10.150.20">
    <property type="entry name" value="5' to 3' exonuclease, C-terminal subdomain"/>
    <property type="match status" value="1"/>
</dbReference>
<sequence>MPKALCAETAVRLTDIPNVGASTAADLCSIGIDTPDAVRRMDPLLAYRALRTPAGQLHDPCVFDIFMAAHAFMNGGPAQHWSAFTAQRKALLAQASD</sequence>
<dbReference type="Proteomes" id="UP000267521">
    <property type="component" value="Unassembled WGS sequence"/>
</dbReference>
<reference evidence="1 2" key="1">
    <citation type="submission" date="2018-10" db="EMBL/GenBank/DDBJ databases">
        <title>Comamonadaceae CDC group NO-1 genome sequencing and assembly.</title>
        <authorList>
            <person name="Bernier A.-M."/>
            <person name="Bernard K."/>
        </authorList>
    </citation>
    <scope>NUCLEOTIDE SEQUENCE [LARGE SCALE GENOMIC DNA]</scope>
    <source>
        <strain evidence="1 2">NML970147</strain>
    </source>
</reference>
<gene>
    <name evidence="1" type="ORF">EBQ26_06210</name>
</gene>
<name>A0A3M6Q6R8_9BURK</name>
<evidence type="ECO:0000313" key="2">
    <source>
        <dbReference type="Proteomes" id="UP000267521"/>
    </source>
</evidence>
<comment type="caution">
    <text evidence="1">The sequence shown here is derived from an EMBL/GenBank/DDBJ whole genome shotgun (WGS) entry which is preliminary data.</text>
</comment>